<comment type="caution">
    <text evidence="1">The sequence shown here is derived from an EMBL/GenBank/DDBJ whole genome shotgun (WGS) entry which is preliminary data.</text>
</comment>
<proteinExistence type="predicted"/>
<name>A0ABR0AQN4_9CRUS</name>
<evidence type="ECO:0000313" key="1">
    <source>
        <dbReference type="EMBL" id="KAK4027422.1"/>
    </source>
</evidence>
<evidence type="ECO:0000313" key="2">
    <source>
        <dbReference type="Proteomes" id="UP001234178"/>
    </source>
</evidence>
<accession>A0ABR0AQN4</accession>
<dbReference type="EMBL" id="JAOYFB010000038">
    <property type="protein sequence ID" value="KAK4027422.1"/>
    <property type="molecule type" value="Genomic_DNA"/>
</dbReference>
<sequence>MFKYKLYFNHIYLLRYHLLYAKGKIEKPSFATETGKCYVTEIQPGASDCSRQTVGTEAAVALWYSILHKNLNTREGRRGDGHIGQGWTYPTLSCRVHHPVYPPP</sequence>
<gene>
    <name evidence="1" type="ORF">OUZ56_016468</name>
</gene>
<keyword evidence="2" id="KW-1185">Reference proteome</keyword>
<organism evidence="1 2">
    <name type="scientific">Daphnia magna</name>
    <dbReference type="NCBI Taxonomy" id="35525"/>
    <lineage>
        <taxon>Eukaryota</taxon>
        <taxon>Metazoa</taxon>
        <taxon>Ecdysozoa</taxon>
        <taxon>Arthropoda</taxon>
        <taxon>Crustacea</taxon>
        <taxon>Branchiopoda</taxon>
        <taxon>Diplostraca</taxon>
        <taxon>Cladocera</taxon>
        <taxon>Anomopoda</taxon>
        <taxon>Daphniidae</taxon>
        <taxon>Daphnia</taxon>
    </lineage>
</organism>
<reference evidence="1 2" key="1">
    <citation type="journal article" date="2023" name="Nucleic Acids Res.">
        <title>The hologenome of Daphnia magna reveals possible DNA methylation and microbiome-mediated evolution of the host genome.</title>
        <authorList>
            <person name="Chaturvedi A."/>
            <person name="Li X."/>
            <person name="Dhandapani V."/>
            <person name="Marshall H."/>
            <person name="Kissane S."/>
            <person name="Cuenca-Cambronero M."/>
            <person name="Asole G."/>
            <person name="Calvet F."/>
            <person name="Ruiz-Romero M."/>
            <person name="Marangio P."/>
            <person name="Guigo R."/>
            <person name="Rago D."/>
            <person name="Mirbahai L."/>
            <person name="Eastwood N."/>
            <person name="Colbourne J.K."/>
            <person name="Zhou J."/>
            <person name="Mallon E."/>
            <person name="Orsini L."/>
        </authorList>
    </citation>
    <scope>NUCLEOTIDE SEQUENCE [LARGE SCALE GENOMIC DNA]</scope>
    <source>
        <strain evidence="1">LRV0_1</strain>
    </source>
</reference>
<protein>
    <submittedName>
        <fullName evidence="1">Uncharacterized protein</fullName>
    </submittedName>
</protein>
<dbReference type="Proteomes" id="UP001234178">
    <property type="component" value="Unassembled WGS sequence"/>
</dbReference>